<sequence length="385" mass="44380">MKGNLDLQAKWTGSAKEERRKAAKKKIKSAYEHQAEVEVIPAISDLEEGKPKTLRVAAYCRVSTDEDAQAGSYELQVQYYTELIQRNPEWVFVNVYADEGISGTSVSKRIQFQTMIQDCKDGKIDLVITKSISRFARNTLDCIFYVRQLRSLDPPVAIYFENENLNTLDRRNEAFIAMLSSVAQGESENKSEAIKWSIKRRFQKGLPLCPTWALLGYTTDDNGDMIIVENEAAIVRFIYENFLDGMSVKDIAEELTRRKIPTVKGNDHWCEGTIYSMLHNERYCGDVIMQKTYTPDCLSHRSVKNRGQERKYIMHDHHPAIISRTQWDAVQSIIGSGRRRRKRKKHQPPPIAWTQAKRGQLKGFVVIDPHWKRKNLPDILAKLKK</sequence>
<dbReference type="InterPro" id="IPR036162">
    <property type="entry name" value="Resolvase-like_N_sf"/>
</dbReference>
<feature type="domain" description="Resolvase/invertase-type recombinase catalytic" evidence="1">
    <location>
        <begin position="55"/>
        <end position="205"/>
    </location>
</feature>
<evidence type="ECO:0000313" key="3">
    <source>
        <dbReference type="EMBL" id="DAF85865.1"/>
    </source>
</evidence>
<reference evidence="3" key="1">
    <citation type="journal article" date="2021" name="Proc. Natl. Acad. Sci. U.S.A.">
        <title>A Catalog of Tens of Thousands of Viruses from Human Metagenomes Reveals Hidden Associations with Chronic Diseases.</title>
        <authorList>
            <person name="Tisza M.J."/>
            <person name="Buck C.B."/>
        </authorList>
    </citation>
    <scope>NUCLEOTIDE SEQUENCE</scope>
    <source>
        <strain evidence="3">CtVJE9</strain>
    </source>
</reference>
<dbReference type="PROSITE" id="PS51736">
    <property type="entry name" value="RECOMBINASES_3"/>
    <property type="match status" value="1"/>
</dbReference>
<dbReference type="SUPFAM" id="SSF53041">
    <property type="entry name" value="Resolvase-like"/>
    <property type="match status" value="1"/>
</dbReference>
<dbReference type="Pfam" id="PF07508">
    <property type="entry name" value="Recombinase"/>
    <property type="match status" value="1"/>
</dbReference>
<name>A0A8S5TUH6_9CAUD</name>
<dbReference type="InterPro" id="IPR050639">
    <property type="entry name" value="SSR_resolvase"/>
</dbReference>
<dbReference type="GO" id="GO:0003677">
    <property type="term" value="F:DNA binding"/>
    <property type="evidence" value="ECO:0007669"/>
    <property type="project" value="InterPro"/>
</dbReference>
<dbReference type="CDD" id="cd00338">
    <property type="entry name" value="Ser_Recombinase"/>
    <property type="match status" value="1"/>
</dbReference>
<proteinExistence type="predicted"/>
<dbReference type="PANTHER" id="PTHR30461">
    <property type="entry name" value="DNA-INVERTASE FROM LAMBDOID PROPHAGE"/>
    <property type="match status" value="1"/>
</dbReference>
<accession>A0A8S5TUH6</accession>
<feature type="domain" description="Recombinase" evidence="2">
    <location>
        <begin position="214"/>
        <end position="340"/>
    </location>
</feature>
<dbReference type="EMBL" id="BK015932">
    <property type="protein sequence ID" value="DAF85865.1"/>
    <property type="molecule type" value="Genomic_DNA"/>
</dbReference>
<evidence type="ECO:0000259" key="2">
    <source>
        <dbReference type="PROSITE" id="PS51737"/>
    </source>
</evidence>
<dbReference type="Gene3D" id="3.40.50.1390">
    <property type="entry name" value="Resolvase, N-terminal catalytic domain"/>
    <property type="match status" value="1"/>
</dbReference>
<dbReference type="InterPro" id="IPR011109">
    <property type="entry name" value="DNA_bind_recombinase_dom"/>
</dbReference>
<dbReference type="PROSITE" id="PS51737">
    <property type="entry name" value="RECOMBINASE_DNA_BIND"/>
    <property type="match status" value="1"/>
</dbReference>
<protein>
    <submittedName>
        <fullName evidence="3">Integrase</fullName>
    </submittedName>
</protein>
<organism evidence="3">
    <name type="scientific">Siphoviridae sp. ctVJE9</name>
    <dbReference type="NCBI Taxonomy" id="2825530"/>
    <lineage>
        <taxon>Viruses</taxon>
        <taxon>Duplodnaviria</taxon>
        <taxon>Heunggongvirae</taxon>
        <taxon>Uroviricota</taxon>
        <taxon>Caudoviricetes</taxon>
    </lineage>
</organism>
<dbReference type="Gene3D" id="3.90.1750.20">
    <property type="entry name" value="Putative Large Serine Recombinase, Chain B, Domain 2"/>
    <property type="match status" value="1"/>
</dbReference>
<dbReference type="GO" id="GO:0000150">
    <property type="term" value="F:DNA strand exchange activity"/>
    <property type="evidence" value="ECO:0007669"/>
    <property type="project" value="InterPro"/>
</dbReference>
<dbReference type="InterPro" id="IPR038109">
    <property type="entry name" value="DNA_bind_recomb_sf"/>
</dbReference>
<dbReference type="InterPro" id="IPR006119">
    <property type="entry name" value="Resolv_N"/>
</dbReference>
<dbReference type="Pfam" id="PF00239">
    <property type="entry name" value="Resolvase"/>
    <property type="match status" value="1"/>
</dbReference>
<dbReference type="PANTHER" id="PTHR30461:SF23">
    <property type="entry name" value="DNA RECOMBINASE-RELATED"/>
    <property type="match status" value="1"/>
</dbReference>
<evidence type="ECO:0000259" key="1">
    <source>
        <dbReference type="PROSITE" id="PS51736"/>
    </source>
</evidence>
<dbReference type="SMART" id="SM00857">
    <property type="entry name" value="Resolvase"/>
    <property type="match status" value="1"/>
</dbReference>